<evidence type="ECO:0000256" key="2">
    <source>
        <dbReference type="SAM" id="MobiDB-lite"/>
    </source>
</evidence>
<feature type="domain" description="DUF676" evidence="4">
    <location>
        <begin position="178"/>
        <end position="311"/>
    </location>
</feature>
<evidence type="ECO:0000256" key="3">
    <source>
        <dbReference type="SAM" id="Phobius"/>
    </source>
</evidence>
<dbReference type="InterPro" id="IPR007751">
    <property type="entry name" value="DUF676_lipase-like"/>
</dbReference>
<gene>
    <name evidence="5" type="ORF">BGZ95_005761</name>
</gene>
<evidence type="ECO:0000256" key="1">
    <source>
        <dbReference type="ARBA" id="ARBA00007920"/>
    </source>
</evidence>
<dbReference type="AlphaFoldDB" id="A0AAD4D234"/>
<dbReference type="Pfam" id="PF05057">
    <property type="entry name" value="DUF676"/>
    <property type="match status" value="2"/>
</dbReference>
<organism evidence="5 6">
    <name type="scientific">Linnemannia exigua</name>
    <dbReference type="NCBI Taxonomy" id="604196"/>
    <lineage>
        <taxon>Eukaryota</taxon>
        <taxon>Fungi</taxon>
        <taxon>Fungi incertae sedis</taxon>
        <taxon>Mucoromycota</taxon>
        <taxon>Mortierellomycotina</taxon>
        <taxon>Mortierellomycetes</taxon>
        <taxon>Mortierellales</taxon>
        <taxon>Mortierellaceae</taxon>
        <taxon>Linnemannia</taxon>
    </lineage>
</organism>
<reference evidence="5" key="1">
    <citation type="journal article" date="2020" name="Fungal Divers.">
        <title>Resolving the Mortierellaceae phylogeny through synthesis of multi-gene phylogenetics and phylogenomics.</title>
        <authorList>
            <person name="Vandepol N."/>
            <person name="Liber J."/>
            <person name="Desiro A."/>
            <person name="Na H."/>
            <person name="Kennedy M."/>
            <person name="Barry K."/>
            <person name="Grigoriev I.V."/>
            <person name="Miller A.N."/>
            <person name="O'Donnell K."/>
            <person name="Stajich J.E."/>
            <person name="Bonito G."/>
        </authorList>
    </citation>
    <scope>NUCLEOTIDE SEQUENCE</scope>
    <source>
        <strain evidence="5">NRRL 28262</strain>
    </source>
</reference>
<evidence type="ECO:0000259" key="4">
    <source>
        <dbReference type="Pfam" id="PF05057"/>
    </source>
</evidence>
<feature type="region of interest" description="Disordered" evidence="2">
    <location>
        <begin position="86"/>
        <end position="179"/>
    </location>
</feature>
<dbReference type="InterPro" id="IPR029058">
    <property type="entry name" value="AB_hydrolase_fold"/>
</dbReference>
<protein>
    <recommendedName>
        <fullName evidence="4">DUF676 domain-containing protein</fullName>
    </recommendedName>
</protein>
<comment type="similarity">
    <text evidence="1">Belongs to the putative lipase ROG1 family.</text>
</comment>
<feature type="compositionally biased region" description="Low complexity" evidence="2">
    <location>
        <begin position="447"/>
        <end position="460"/>
    </location>
</feature>
<comment type="caution">
    <text evidence="5">The sequence shown here is derived from an EMBL/GenBank/DDBJ whole genome shotgun (WGS) entry which is preliminary data.</text>
</comment>
<sequence length="562" mass="62930">MSATATPQSQEGRHLLVLNHGLWGNASHVKFIADQFKERLGDRLLVYCAEANESKFTYDGVDICAQRLVQEIHKVIEVIESGGDIEDLKGHKHKNKNKKMREAKSKMQKKHHTRGSKSSTTNVNNSNVDASSGAGSLSTPSSSNTSASSSSSSLHSHANTTDNNTNTGGDDTNRNRESSRKVTQFSFLGYSLGGLIGRFAMGLLDMEKFFDPIDQGGQGIEPVYFVTMATPHLGIRKPPQTNFSKVFNYLSSRMLSRTGEQLQLIDDYANGKPILLAMSEPESIFVHALNRFKRRAIYCNVRNDRSVPFWTASFSDADPFAELESLQIQYSSGYSSVIESYEPHDLEMLAQLQDERVAAQKEMPLSEKISNINWSRYGLYALIPVLAPLWIIFASTTISYQGIDSRRRTKDMVHANETLNRIRERASTTNLARCRDDDDNNNEEATQQGEQQQQLRQQPRLQRRLSTITVQRETGETSTVVEEGLSYSFPHLKSIKPLPLLPVQVEISRLLNQLEWKKVIIDIDGMNAHASIVVREKRFANDGGVAAVQHLVDMFKGDGEDA</sequence>
<dbReference type="PANTHER" id="PTHR12482:SF62">
    <property type="entry name" value="LIPASE ROG1-RELATED"/>
    <property type="match status" value="1"/>
</dbReference>
<feature type="transmembrane region" description="Helical" evidence="3">
    <location>
        <begin position="377"/>
        <end position="400"/>
    </location>
</feature>
<dbReference type="Proteomes" id="UP001194580">
    <property type="component" value="Unassembled WGS sequence"/>
</dbReference>
<name>A0AAD4D234_9FUNG</name>
<dbReference type="EMBL" id="JAAAIL010002665">
    <property type="protein sequence ID" value="KAG0255434.1"/>
    <property type="molecule type" value="Genomic_DNA"/>
</dbReference>
<feature type="compositionally biased region" description="Basic residues" evidence="2">
    <location>
        <begin position="90"/>
        <end position="99"/>
    </location>
</feature>
<dbReference type="InterPro" id="IPR044294">
    <property type="entry name" value="Lipase-like"/>
</dbReference>
<keyword evidence="3" id="KW-0812">Transmembrane</keyword>
<accession>A0AAD4D234</accession>
<feature type="compositionally biased region" description="Low complexity" evidence="2">
    <location>
        <begin position="116"/>
        <end position="170"/>
    </location>
</feature>
<feature type="compositionally biased region" description="Basic residues" evidence="2">
    <location>
        <begin position="106"/>
        <end position="115"/>
    </location>
</feature>
<evidence type="ECO:0000313" key="5">
    <source>
        <dbReference type="EMBL" id="KAG0255434.1"/>
    </source>
</evidence>
<keyword evidence="3" id="KW-0472">Membrane</keyword>
<feature type="region of interest" description="Disordered" evidence="2">
    <location>
        <begin position="433"/>
        <end position="460"/>
    </location>
</feature>
<keyword evidence="3" id="KW-1133">Transmembrane helix</keyword>
<dbReference type="SUPFAM" id="SSF53474">
    <property type="entry name" value="alpha/beta-Hydrolases"/>
    <property type="match status" value="1"/>
</dbReference>
<dbReference type="PANTHER" id="PTHR12482">
    <property type="entry name" value="LIPASE ROG1-RELATED-RELATED"/>
    <property type="match status" value="1"/>
</dbReference>
<keyword evidence="6" id="KW-1185">Reference proteome</keyword>
<proteinExistence type="inferred from homology"/>
<feature type="domain" description="DUF676" evidence="4">
    <location>
        <begin position="10"/>
        <end position="78"/>
    </location>
</feature>
<evidence type="ECO:0000313" key="6">
    <source>
        <dbReference type="Proteomes" id="UP001194580"/>
    </source>
</evidence>